<protein>
    <recommendedName>
        <fullName evidence="12">Peptidase M1 leukotriene A4 hydrolase/aminopeptidase C-terminal domain-containing protein</fullName>
    </recommendedName>
</protein>
<feature type="binding site" evidence="11">
    <location>
        <position position="319"/>
    </location>
    <ligand>
        <name>Zn(2+)</name>
        <dbReference type="ChEBI" id="CHEBI:29105"/>
        <note>catalytic</note>
    </ligand>
</feature>
<keyword evidence="3" id="KW-0963">Cytoplasm</keyword>
<dbReference type="SUPFAM" id="SSF55486">
    <property type="entry name" value="Metalloproteases ('zincins'), catalytic domain"/>
    <property type="match status" value="1"/>
</dbReference>
<dbReference type="FunCoup" id="A0A1B7MW05">
    <property type="interactions" value="621"/>
</dbReference>
<dbReference type="Pfam" id="PF01433">
    <property type="entry name" value="Peptidase_M1"/>
    <property type="match status" value="1"/>
</dbReference>
<dbReference type="InParanoid" id="A0A1B7MW05"/>
<dbReference type="InterPro" id="IPR014782">
    <property type="entry name" value="Peptidase_M1_dom"/>
</dbReference>
<dbReference type="GO" id="GO:0004301">
    <property type="term" value="F:epoxide hydrolase activity"/>
    <property type="evidence" value="ECO:0007669"/>
    <property type="project" value="TreeGrafter"/>
</dbReference>
<evidence type="ECO:0000259" key="12">
    <source>
        <dbReference type="SMART" id="SM01263"/>
    </source>
</evidence>
<dbReference type="FunFam" id="1.10.390.10:FF:000003">
    <property type="entry name" value="Leukotriene A(4) hydrolase"/>
    <property type="match status" value="1"/>
</dbReference>
<dbReference type="InterPro" id="IPR015211">
    <property type="entry name" value="Peptidase_M1_C"/>
</dbReference>
<dbReference type="SMART" id="SM01263">
    <property type="entry name" value="Leuk-A4-hydro_C"/>
    <property type="match status" value="1"/>
</dbReference>
<organism evidence="13 14">
    <name type="scientific">Rhizopogon vinicolor AM-OR11-026</name>
    <dbReference type="NCBI Taxonomy" id="1314800"/>
    <lineage>
        <taxon>Eukaryota</taxon>
        <taxon>Fungi</taxon>
        <taxon>Dikarya</taxon>
        <taxon>Basidiomycota</taxon>
        <taxon>Agaricomycotina</taxon>
        <taxon>Agaricomycetes</taxon>
        <taxon>Agaricomycetidae</taxon>
        <taxon>Boletales</taxon>
        <taxon>Suillineae</taxon>
        <taxon>Rhizopogonaceae</taxon>
        <taxon>Rhizopogon</taxon>
    </lineage>
</organism>
<keyword evidence="6" id="KW-0378">Hydrolase</keyword>
<dbReference type="Pfam" id="PF09127">
    <property type="entry name" value="Leuk-A4-hydro_C"/>
    <property type="match status" value="1"/>
</dbReference>
<evidence type="ECO:0000256" key="11">
    <source>
        <dbReference type="PIRSR" id="PIRSR634015-3"/>
    </source>
</evidence>
<dbReference type="Gene3D" id="1.10.390.10">
    <property type="entry name" value="Neutral Protease Domain 2"/>
    <property type="match status" value="1"/>
</dbReference>
<evidence type="ECO:0000256" key="8">
    <source>
        <dbReference type="ARBA" id="ARBA00023049"/>
    </source>
</evidence>
<comment type="similarity">
    <text evidence="2">Belongs to the peptidase M1 family.</text>
</comment>
<feature type="active site" description="Proton donor" evidence="9">
    <location>
        <position position="408"/>
    </location>
</feature>
<dbReference type="InterPro" id="IPR049980">
    <property type="entry name" value="LTA4H_cat"/>
</dbReference>
<dbReference type="Gene3D" id="2.60.40.1730">
    <property type="entry name" value="tricorn interacting facor f3 domain"/>
    <property type="match status" value="1"/>
</dbReference>
<dbReference type="Gene3D" id="1.25.40.320">
    <property type="entry name" value="Peptidase M1, leukotriene A4 hydrolase/aminopeptidase C-terminal domain"/>
    <property type="match status" value="1"/>
</dbReference>
<sequence>MHEADPTSQSNYLEIATKHITFEWKVDFDNKVIAGTATHDLVAKVDGVSEVIFDTSYLHIEGVKVEGDTIHDFILGPKHEVMGAALHVPLPQTMSVGSTISVEIKYNTTANGTALQFLEKEQTQGKAFPFLFSQCQPIYARDLAPLQDSPSVKLTYSASVRSVLPVLLSARRVSPPSDGPAHDGKVIGKDEVIYKYDQACFTSLASLLPSPTPIPSYLIAIAAGNLEYQPFQVPEGKQWTSGVWSEPELMADSFWEFSRDTASVLVAAEDLAGPYRFGVYDLLVLPPSFPYGGMENPCLTFVTPTLLAGDRSLTGVIVHELTHSWFGNGVTHAHASHFWLNEGWTTYIERVLLQIIHSPAHRGLSSVIGYKALLDSLALFKDKPKYQKLVIDFDYGENPDSAYSRVPYDKGANFLLHIERTLGGLDVFLPYVKDYVATYMGHSITTETWKNHLYAYFKKNGGEDKIKALDSINWDAWLHESGLDLPVKMEYDLTLVNAAYALADRWYESRLITDPSKLDFRASDLDSLDANQRAVFLERLEDYSEPLPAGHLFHFDQLYSFSTTPSTEIRFRFYNIVLKSEAATHFVQDAANWVIGIDGTGVIKGRMKFCRPVFRAIHKVDPDLARSTFSQARTQFHPIAQNLIAQDIGLD</sequence>
<keyword evidence="8" id="KW-0482">Metalloprotease</keyword>
<dbReference type="Gene3D" id="3.30.2010.30">
    <property type="match status" value="1"/>
</dbReference>
<feature type="binding site" evidence="10">
    <location>
        <begin position="606"/>
        <end position="608"/>
    </location>
    <ligand>
        <name>a peptide</name>
        <dbReference type="ChEBI" id="CHEBI:60466"/>
    </ligand>
</feature>
<feature type="active site" description="Proton acceptor" evidence="9">
    <location>
        <position position="320"/>
    </location>
</feature>
<dbReference type="PANTHER" id="PTHR45726:SF3">
    <property type="entry name" value="LEUKOTRIENE A-4 HYDROLASE"/>
    <property type="match status" value="1"/>
</dbReference>
<dbReference type="InterPro" id="IPR042097">
    <property type="entry name" value="Aminopeptidase_N-like_N_sf"/>
</dbReference>
<evidence type="ECO:0000256" key="9">
    <source>
        <dbReference type="PIRSR" id="PIRSR634015-1"/>
    </source>
</evidence>
<dbReference type="STRING" id="1314800.A0A1B7MW05"/>
<evidence type="ECO:0000256" key="7">
    <source>
        <dbReference type="ARBA" id="ARBA00022833"/>
    </source>
</evidence>
<dbReference type="Proteomes" id="UP000092154">
    <property type="component" value="Unassembled WGS sequence"/>
</dbReference>
<evidence type="ECO:0000313" key="14">
    <source>
        <dbReference type="Proteomes" id="UP000092154"/>
    </source>
</evidence>
<evidence type="ECO:0000256" key="2">
    <source>
        <dbReference type="ARBA" id="ARBA00010136"/>
    </source>
</evidence>
<dbReference type="GO" id="GO:0005829">
    <property type="term" value="C:cytosol"/>
    <property type="evidence" value="ECO:0007669"/>
    <property type="project" value="TreeGrafter"/>
</dbReference>
<keyword evidence="7 11" id="KW-0862">Zinc</keyword>
<dbReference type="SUPFAM" id="SSF48371">
    <property type="entry name" value="ARM repeat"/>
    <property type="match status" value="1"/>
</dbReference>
<dbReference type="InterPro" id="IPR034015">
    <property type="entry name" value="M1_LTA4H"/>
</dbReference>
<feature type="domain" description="Peptidase M1 leukotriene A4 hydrolase/aminopeptidase C-terminal" evidence="12">
    <location>
        <begin position="494"/>
        <end position="648"/>
    </location>
</feature>
<dbReference type="InterPro" id="IPR027268">
    <property type="entry name" value="Peptidase_M4/M1_CTD_sf"/>
</dbReference>
<gene>
    <name evidence="13" type="ORF">K503DRAFT_801756</name>
</gene>
<evidence type="ECO:0000256" key="4">
    <source>
        <dbReference type="ARBA" id="ARBA00022670"/>
    </source>
</evidence>
<dbReference type="GO" id="GO:0008237">
    <property type="term" value="F:metallopeptidase activity"/>
    <property type="evidence" value="ECO:0007669"/>
    <property type="project" value="UniProtKB-KW"/>
</dbReference>
<dbReference type="GO" id="GO:0004177">
    <property type="term" value="F:aminopeptidase activity"/>
    <property type="evidence" value="ECO:0007669"/>
    <property type="project" value="TreeGrafter"/>
</dbReference>
<keyword evidence="5 11" id="KW-0479">Metal-binding</keyword>
<name>A0A1B7MW05_9AGAM</name>
<evidence type="ECO:0000313" key="13">
    <source>
        <dbReference type="EMBL" id="OAX36784.1"/>
    </source>
</evidence>
<dbReference type="FunFam" id="3.30.2010.30:FF:000001">
    <property type="entry name" value="Leukotriene A(4) hydrolase"/>
    <property type="match status" value="1"/>
</dbReference>
<dbReference type="InterPro" id="IPR038502">
    <property type="entry name" value="M1_LTA-4_hydro/amino_C_sf"/>
</dbReference>
<feature type="binding site" evidence="11">
    <location>
        <position position="342"/>
    </location>
    <ligand>
        <name>Zn(2+)</name>
        <dbReference type="ChEBI" id="CHEBI:29105"/>
        <note>catalytic</note>
    </ligand>
</feature>
<proteinExistence type="inferred from homology"/>
<dbReference type="PRINTS" id="PR00756">
    <property type="entry name" value="ALADIPTASE"/>
</dbReference>
<dbReference type="InterPro" id="IPR016024">
    <property type="entry name" value="ARM-type_fold"/>
</dbReference>
<dbReference type="InterPro" id="IPR045357">
    <property type="entry name" value="Aminopeptidase_N-like_N"/>
</dbReference>
<dbReference type="AlphaFoldDB" id="A0A1B7MW05"/>
<feature type="binding site" evidence="10">
    <location>
        <begin position="290"/>
        <end position="295"/>
    </location>
    <ligand>
        <name>a peptide</name>
        <dbReference type="ChEBI" id="CHEBI:60466"/>
    </ligand>
</feature>
<dbReference type="EMBL" id="KV448394">
    <property type="protein sequence ID" value="OAX36784.1"/>
    <property type="molecule type" value="Genomic_DNA"/>
</dbReference>
<dbReference type="Pfam" id="PF17900">
    <property type="entry name" value="Peptidase_M1_N"/>
    <property type="match status" value="1"/>
</dbReference>
<evidence type="ECO:0000256" key="6">
    <source>
        <dbReference type="ARBA" id="ARBA00022801"/>
    </source>
</evidence>
<evidence type="ECO:0000256" key="1">
    <source>
        <dbReference type="ARBA" id="ARBA00004496"/>
    </source>
</evidence>
<comment type="cofactor">
    <cofactor evidence="11">
        <name>Zn(2+)</name>
        <dbReference type="ChEBI" id="CHEBI:29105"/>
    </cofactor>
    <text evidence="11">Binds 1 zinc ion per subunit.</text>
</comment>
<evidence type="ECO:0000256" key="3">
    <source>
        <dbReference type="ARBA" id="ARBA00022490"/>
    </source>
</evidence>
<reference evidence="13 14" key="1">
    <citation type="submission" date="2016-06" db="EMBL/GenBank/DDBJ databases">
        <title>Comparative genomics of the ectomycorrhizal sister species Rhizopogon vinicolor and Rhizopogon vesiculosus (Basidiomycota: Boletales) reveals a divergence of the mating type B locus.</title>
        <authorList>
            <consortium name="DOE Joint Genome Institute"/>
            <person name="Mujic A.B."/>
            <person name="Kuo A."/>
            <person name="Tritt A."/>
            <person name="Lipzen A."/>
            <person name="Chen C."/>
            <person name="Johnson J."/>
            <person name="Sharma A."/>
            <person name="Barry K."/>
            <person name="Grigoriev I.V."/>
            <person name="Spatafora J.W."/>
        </authorList>
    </citation>
    <scope>NUCLEOTIDE SEQUENCE [LARGE SCALE GENOMIC DNA]</scope>
    <source>
        <strain evidence="13 14">AM-OR11-026</strain>
    </source>
</reference>
<evidence type="ECO:0000256" key="5">
    <source>
        <dbReference type="ARBA" id="ARBA00022723"/>
    </source>
</evidence>
<dbReference type="GO" id="GO:0006508">
    <property type="term" value="P:proteolysis"/>
    <property type="evidence" value="ECO:0007669"/>
    <property type="project" value="UniProtKB-KW"/>
</dbReference>
<keyword evidence="4" id="KW-0645">Protease</keyword>
<feature type="binding site" evidence="11">
    <location>
        <position position="323"/>
    </location>
    <ligand>
        <name>Zn(2+)</name>
        <dbReference type="ChEBI" id="CHEBI:29105"/>
        <note>catalytic</note>
    </ligand>
</feature>
<dbReference type="InterPro" id="IPR001930">
    <property type="entry name" value="Peptidase_M1"/>
</dbReference>
<evidence type="ECO:0000256" key="10">
    <source>
        <dbReference type="PIRSR" id="PIRSR634015-2"/>
    </source>
</evidence>
<feature type="binding site" evidence="10">
    <location>
        <begin position="134"/>
        <end position="136"/>
    </location>
    <ligand>
        <name>a peptide</name>
        <dbReference type="ChEBI" id="CHEBI:60466"/>
    </ligand>
</feature>
<accession>A0A1B7MW05</accession>
<comment type="subcellular location">
    <subcellularLocation>
        <location evidence="1">Cytoplasm</location>
    </subcellularLocation>
</comment>
<keyword evidence="14" id="KW-1185">Reference proteome</keyword>
<dbReference type="CDD" id="cd09599">
    <property type="entry name" value="M1_LTA4H"/>
    <property type="match status" value="1"/>
</dbReference>
<dbReference type="OrthoDB" id="79562at2759"/>
<dbReference type="SUPFAM" id="SSF63737">
    <property type="entry name" value="Leukotriene A4 hydrolase N-terminal domain"/>
    <property type="match status" value="1"/>
</dbReference>
<dbReference type="GO" id="GO:0008270">
    <property type="term" value="F:zinc ion binding"/>
    <property type="evidence" value="ECO:0007669"/>
    <property type="project" value="InterPro"/>
</dbReference>
<dbReference type="PANTHER" id="PTHR45726">
    <property type="entry name" value="LEUKOTRIENE A-4 HYDROLASE"/>
    <property type="match status" value="1"/>
</dbReference>